<dbReference type="SUPFAM" id="SSF109604">
    <property type="entry name" value="HD-domain/PDEase-like"/>
    <property type="match status" value="1"/>
</dbReference>
<dbReference type="PANTHER" id="PTHR43155:SF2">
    <property type="entry name" value="CYCLIC DI-GMP PHOSPHODIESTERASE PA4108"/>
    <property type="match status" value="1"/>
</dbReference>
<dbReference type="SMART" id="SM00471">
    <property type="entry name" value="HDc"/>
    <property type="match status" value="1"/>
</dbReference>
<dbReference type="InterPro" id="IPR037522">
    <property type="entry name" value="HD_GYP_dom"/>
</dbReference>
<protein>
    <submittedName>
        <fullName evidence="2">HD-GYP domain-containing protein</fullName>
    </submittedName>
</protein>
<dbReference type="RefSeq" id="WP_256311844.1">
    <property type="nucleotide sequence ID" value="NZ_JANGAC010000009.1"/>
</dbReference>
<dbReference type="Gene3D" id="1.10.3210.10">
    <property type="entry name" value="Hypothetical protein af1432"/>
    <property type="match status" value="1"/>
</dbReference>
<reference evidence="2 3" key="1">
    <citation type="submission" date="2022-06" db="EMBL/GenBank/DDBJ databases">
        <title>Isolation of gut microbiota from human fecal samples.</title>
        <authorList>
            <person name="Pamer E.G."/>
            <person name="Barat B."/>
            <person name="Waligurski E."/>
            <person name="Medina S."/>
            <person name="Paddock L."/>
            <person name="Mostad J."/>
        </authorList>
    </citation>
    <scope>NUCLEOTIDE SEQUENCE [LARGE SCALE GENOMIC DNA]</scope>
    <source>
        <strain evidence="2 3">DFI.7.95</strain>
    </source>
</reference>
<name>A0ABT1SC08_9FIRM</name>
<dbReference type="PROSITE" id="PS51832">
    <property type="entry name" value="HD_GYP"/>
    <property type="match status" value="1"/>
</dbReference>
<feature type="domain" description="HD-GYP" evidence="1">
    <location>
        <begin position="111"/>
        <end position="296"/>
    </location>
</feature>
<evidence type="ECO:0000313" key="2">
    <source>
        <dbReference type="EMBL" id="MCQ4924019.1"/>
    </source>
</evidence>
<dbReference type="EMBL" id="JANGAC010000009">
    <property type="protein sequence ID" value="MCQ4924019.1"/>
    <property type="molecule type" value="Genomic_DNA"/>
</dbReference>
<evidence type="ECO:0000313" key="3">
    <source>
        <dbReference type="Proteomes" id="UP001524478"/>
    </source>
</evidence>
<keyword evidence="3" id="KW-1185">Reference proteome</keyword>
<organism evidence="2 3">
    <name type="scientific">Tissierella carlieri</name>
    <dbReference type="NCBI Taxonomy" id="689904"/>
    <lineage>
        <taxon>Bacteria</taxon>
        <taxon>Bacillati</taxon>
        <taxon>Bacillota</taxon>
        <taxon>Tissierellia</taxon>
        <taxon>Tissierellales</taxon>
        <taxon>Tissierellaceae</taxon>
        <taxon>Tissierella</taxon>
    </lineage>
</organism>
<dbReference type="InterPro" id="IPR003607">
    <property type="entry name" value="HD/PDEase_dom"/>
</dbReference>
<dbReference type="Proteomes" id="UP001524478">
    <property type="component" value="Unassembled WGS sequence"/>
</dbReference>
<gene>
    <name evidence="2" type="ORF">NE686_13035</name>
</gene>
<accession>A0ABT1SC08</accession>
<evidence type="ECO:0000259" key="1">
    <source>
        <dbReference type="PROSITE" id="PS51832"/>
    </source>
</evidence>
<dbReference type="CDD" id="cd00077">
    <property type="entry name" value="HDc"/>
    <property type="match status" value="1"/>
</dbReference>
<dbReference type="PANTHER" id="PTHR43155">
    <property type="entry name" value="CYCLIC DI-GMP PHOSPHODIESTERASE PA4108-RELATED"/>
    <property type="match status" value="1"/>
</dbReference>
<sequence>MDGFKIYKNGEAIKEDINKAGRFKLMIQDSDFEIFESYIHAGHSVICQPYECENSMNAVFVLSGKLYHTNTKSYISGGEHYTFKNLKETHHLSVEEDTELLMIRKKSFFMEQVSKMNKVMELMDMIQKKDHYTEKHCNSTGNLAVKIATYLRLSDEVIQNVLFIGKIHDIGKIDVPIEILNKPGKLTAEEFDFIKKHPQRGHDIVMETIGDKEVAKIILQHHERIDGSGYPFGLKGKEISVEAKIILVADSFDAMTSNRPYRKPMSVNDAIQELRTYSGIWYEKEIVEALVEVVRE</sequence>
<dbReference type="Pfam" id="PF13487">
    <property type="entry name" value="HD_5"/>
    <property type="match status" value="1"/>
</dbReference>
<proteinExistence type="predicted"/>
<comment type="caution">
    <text evidence="2">The sequence shown here is derived from an EMBL/GenBank/DDBJ whole genome shotgun (WGS) entry which is preliminary data.</text>
</comment>